<gene>
    <name evidence="1" type="ORF">H8Q88_04580</name>
</gene>
<dbReference type="AlphaFoldDB" id="A0A9X0ULN2"/>
<dbReference type="RefSeq" id="WP_004396488.1">
    <property type="nucleotide sequence ID" value="NZ_CAWQCL010000006.1"/>
</dbReference>
<sequence length="62" mass="7385">MNIRDNIDALEQQIYVACSEGDFQTVNHLEKQLEQLRGKMEHPFDEDPYALEGRTFIDDDWR</sequence>
<keyword evidence="2" id="KW-1185">Reference proteome</keyword>
<proteinExistence type="predicted"/>
<name>A0A9X0ULN2_VIBME</name>
<evidence type="ECO:0000313" key="1">
    <source>
        <dbReference type="EMBL" id="MBC5850233.1"/>
    </source>
</evidence>
<comment type="caution">
    <text evidence="1">The sequence shown here is derived from an EMBL/GenBank/DDBJ whole genome shotgun (WGS) entry which is preliminary data.</text>
</comment>
<reference evidence="1" key="1">
    <citation type="submission" date="2020-08" db="EMBL/GenBank/DDBJ databases">
        <title>Genome Sequencing and Pan-Genome Analysis of Migratory bird Vibrio Strains, Inner Mongolia.</title>
        <authorList>
            <person name="Zheng L."/>
        </authorList>
    </citation>
    <scope>NUCLEOTIDE SEQUENCE</scope>
    <source>
        <strain evidence="1">M13F</strain>
    </source>
</reference>
<organism evidence="1 2">
    <name type="scientific">Vibrio metschnikovii</name>
    <dbReference type="NCBI Taxonomy" id="28172"/>
    <lineage>
        <taxon>Bacteria</taxon>
        <taxon>Pseudomonadati</taxon>
        <taxon>Pseudomonadota</taxon>
        <taxon>Gammaproteobacteria</taxon>
        <taxon>Vibrionales</taxon>
        <taxon>Vibrionaceae</taxon>
        <taxon>Vibrio</taxon>
    </lineage>
</organism>
<dbReference type="GeneID" id="79889393"/>
<dbReference type="OrthoDB" id="5824496at2"/>
<protein>
    <submittedName>
        <fullName evidence="1">Uncharacterized protein</fullName>
    </submittedName>
</protein>
<dbReference type="EMBL" id="JACRUP010000002">
    <property type="protein sequence ID" value="MBC5850233.1"/>
    <property type="molecule type" value="Genomic_DNA"/>
</dbReference>
<accession>A0A9X0ULN2</accession>
<evidence type="ECO:0000313" key="2">
    <source>
        <dbReference type="Proteomes" id="UP000615796"/>
    </source>
</evidence>
<dbReference type="Proteomes" id="UP000615796">
    <property type="component" value="Unassembled WGS sequence"/>
</dbReference>